<name>A0A3M9MCW6_9BACT</name>
<evidence type="ECO:0000256" key="2">
    <source>
        <dbReference type="ARBA" id="ARBA00023125"/>
    </source>
</evidence>
<dbReference type="CDD" id="cd01185">
    <property type="entry name" value="INTN1_C_like"/>
    <property type="match status" value="1"/>
</dbReference>
<dbReference type="SUPFAM" id="SSF56349">
    <property type="entry name" value="DNA breaking-rejoining enzymes"/>
    <property type="match status" value="1"/>
</dbReference>
<dbReference type="AlphaFoldDB" id="A0A3M9MCW6"/>
<keyword evidence="2" id="KW-0238">DNA-binding</keyword>
<keyword evidence="6" id="KW-1185">Reference proteome</keyword>
<evidence type="ECO:0000256" key="3">
    <source>
        <dbReference type="ARBA" id="ARBA00023172"/>
    </source>
</evidence>
<evidence type="ECO:0000313" key="5">
    <source>
        <dbReference type="EMBL" id="RNI23386.1"/>
    </source>
</evidence>
<dbReference type="Pfam" id="PF17293">
    <property type="entry name" value="Arm-DNA-bind_5"/>
    <property type="match status" value="1"/>
</dbReference>
<dbReference type="GO" id="GO:0015074">
    <property type="term" value="P:DNA integration"/>
    <property type="evidence" value="ECO:0007669"/>
    <property type="project" value="InterPro"/>
</dbReference>
<dbReference type="InterPro" id="IPR010998">
    <property type="entry name" value="Integrase_recombinase_N"/>
</dbReference>
<dbReference type="InterPro" id="IPR013762">
    <property type="entry name" value="Integrase-like_cat_sf"/>
</dbReference>
<dbReference type="Gene3D" id="1.10.443.10">
    <property type="entry name" value="Intergrase catalytic core"/>
    <property type="match status" value="1"/>
</dbReference>
<accession>A0A3M9MCW6</accession>
<protein>
    <submittedName>
        <fullName evidence="5">Site-specific integrase</fullName>
    </submittedName>
</protein>
<dbReference type="PANTHER" id="PTHR30349">
    <property type="entry name" value="PHAGE INTEGRASE-RELATED"/>
    <property type="match status" value="1"/>
</dbReference>
<evidence type="ECO:0000256" key="1">
    <source>
        <dbReference type="ARBA" id="ARBA00008857"/>
    </source>
</evidence>
<dbReference type="PANTHER" id="PTHR30349:SF64">
    <property type="entry name" value="PROPHAGE INTEGRASE INTD-RELATED"/>
    <property type="match status" value="1"/>
</dbReference>
<sequence>MKSFELFGGACVTENVTIRLQKSISNNNNKGGNMGVKVRYKDRKDNKQSIYLDIYKDKKRKYEFLEDLYRYAKPTTAEEKAFNKLVDAEVEKIVAGRVVELLNHRLSFANVDKGNKDFLKSFKEFSDKQFQIRGPRSNTYCSYKHFSKFCGGSMMMKELSTEVAEGFRDYLLKNLSQNFAKTCFLKFKQFIITLHKKGIIDIDPTLDVPPIKEHVPQRVFLSEEELESLKKAPCKYDVIKRMFLFGCYTGLRISDLKEIKWSNVKDGRLTFRPVKTPKKIHVVPLNKNAQFYMGERGEPSENVFPWPFQGDGNRYDIIRDWVRQAGITTNVTWHTGRHTCATLMLLKTGNLKAVKEGLGHSNIHTTEIYAQLLGRTLVEAFESMDN</sequence>
<comment type="similarity">
    <text evidence="1">Belongs to the 'phage' integrase family.</text>
</comment>
<dbReference type="Pfam" id="PF13102">
    <property type="entry name" value="Phage_int_SAM_5"/>
    <property type="match status" value="1"/>
</dbReference>
<dbReference type="InterPro" id="IPR035386">
    <property type="entry name" value="Arm-DNA-bind_5"/>
</dbReference>
<dbReference type="GO" id="GO:0006310">
    <property type="term" value="P:DNA recombination"/>
    <property type="evidence" value="ECO:0007669"/>
    <property type="project" value="UniProtKB-KW"/>
</dbReference>
<evidence type="ECO:0000259" key="4">
    <source>
        <dbReference type="PROSITE" id="PS51898"/>
    </source>
</evidence>
<gene>
    <name evidence="5" type="ORF">EFB08_17715</name>
</gene>
<feature type="domain" description="Tyr recombinase" evidence="4">
    <location>
        <begin position="216"/>
        <end position="382"/>
    </location>
</feature>
<dbReference type="Pfam" id="PF00589">
    <property type="entry name" value="Phage_integrase"/>
    <property type="match status" value="1"/>
</dbReference>
<evidence type="ECO:0000313" key="6">
    <source>
        <dbReference type="Proteomes" id="UP000272117"/>
    </source>
</evidence>
<dbReference type="PROSITE" id="PS51898">
    <property type="entry name" value="TYR_RECOMBINASE"/>
    <property type="match status" value="1"/>
</dbReference>
<dbReference type="InterPro" id="IPR002104">
    <property type="entry name" value="Integrase_catalytic"/>
</dbReference>
<dbReference type="Gene3D" id="1.10.150.130">
    <property type="match status" value="1"/>
</dbReference>
<proteinExistence type="inferred from homology"/>
<organism evidence="5 6">
    <name type="scientific">Rufibacter latericius</name>
    <dbReference type="NCBI Taxonomy" id="2487040"/>
    <lineage>
        <taxon>Bacteria</taxon>
        <taxon>Pseudomonadati</taxon>
        <taxon>Bacteroidota</taxon>
        <taxon>Cytophagia</taxon>
        <taxon>Cytophagales</taxon>
        <taxon>Hymenobacteraceae</taxon>
        <taxon>Rufibacter</taxon>
    </lineage>
</organism>
<dbReference type="InterPro" id="IPR050090">
    <property type="entry name" value="Tyrosine_recombinase_XerCD"/>
</dbReference>
<keyword evidence="3" id="KW-0233">DNA recombination</keyword>
<dbReference type="GO" id="GO:0003677">
    <property type="term" value="F:DNA binding"/>
    <property type="evidence" value="ECO:0007669"/>
    <property type="project" value="UniProtKB-KW"/>
</dbReference>
<dbReference type="InterPro" id="IPR025269">
    <property type="entry name" value="SAM-like_dom"/>
</dbReference>
<dbReference type="InterPro" id="IPR011010">
    <property type="entry name" value="DNA_brk_join_enz"/>
</dbReference>
<reference evidence="5 6" key="1">
    <citation type="submission" date="2018-11" db="EMBL/GenBank/DDBJ databases">
        <title>Rufibacter latericius sp. nov., isolated from water in Baiyang Lake.</title>
        <authorList>
            <person name="Yang Y."/>
        </authorList>
    </citation>
    <scope>NUCLEOTIDE SEQUENCE [LARGE SCALE GENOMIC DNA]</scope>
    <source>
        <strain evidence="5 6">R-22-1c-1</strain>
    </source>
</reference>
<dbReference type="EMBL" id="RJJD01000015">
    <property type="protein sequence ID" value="RNI23386.1"/>
    <property type="molecule type" value="Genomic_DNA"/>
</dbReference>
<dbReference type="Proteomes" id="UP000272117">
    <property type="component" value="Unassembled WGS sequence"/>
</dbReference>
<comment type="caution">
    <text evidence="5">The sequence shown here is derived from an EMBL/GenBank/DDBJ whole genome shotgun (WGS) entry which is preliminary data.</text>
</comment>